<organism evidence="2 3">
    <name type="scientific">Romanomermis culicivorax</name>
    <name type="common">Nematode worm</name>
    <dbReference type="NCBI Taxonomy" id="13658"/>
    <lineage>
        <taxon>Eukaryota</taxon>
        <taxon>Metazoa</taxon>
        <taxon>Ecdysozoa</taxon>
        <taxon>Nematoda</taxon>
        <taxon>Enoplea</taxon>
        <taxon>Dorylaimia</taxon>
        <taxon>Mermithida</taxon>
        <taxon>Mermithoidea</taxon>
        <taxon>Mermithidae</taxon>
        <taxon>Romanomermis</taxon>
    </lineage>
</organism>
<reference evidence="3" key="1">
    <citation type="submission" date="2022-11" db="UniProtKB">
        <authorList>
            <consortium name="WormBaseParasite"/>
        </authorList>
    </citation>
    <scope>IDENTIFICATION</scope>
</reference>
<evidence type="ECO:0000313" key="3">
    <source>
        <dbReference type="WBParaSite" id="nRc.2.0.1.t30907-RA"/>
    </source>
</evidence>
<accession>A0A915JZ15</accession>
<name>A0A915JZ15_ROMCU</name>
<keyword evidence="2" id="KW-1185">Reference proteome</keyword>
<dbReference type="Proteomes" id="UP000887565">
    <property type="component" value="Unplaced"/>
</dbReference>
<dbReference type="AlphaFoldDB" id="A0A915JZ15"/>
<evidence type="ECO:0000313" key="2">
    <source>
        <dbReference type="Proteomes" id="UP000887565"/>
    </source>
</evidence>
<sequence length="63" mass="6957">MPKKYCLVILLDISLLSPLTGALNHGYCMSAPINMEKQPSSTDVVTSISCRSYKTKSLETHKL</sequence>
<protein>
    <submittedName>
        <fullName evidence="3">Secreted protein</fullName>
    </submittedName>
</protein>
<dbReference type="WBParaSite" id="nRc.2.0.1.t30907-RA">
    <property type="protein sequence ID" value="nRc.2.0.1.t30907-RA"/>
    <property type="gene ID" value="nRc.2.0.1.g30907"/>
</dbReference>
<feature type="signal peptide" evidence="1">
    <location>
        <begin position="1"/>
        <end position="22"/>
    </location>
</feature>
<proteinExistence type="predicted"/>
<feature type="chain" id="PRO_5037364381" evidence="1">
    <location>
        <begin position="23"/>
        <end position="63"/>
    </location>
</feature>
<keyword evidence="1" id="KW-0732">Signal</keyword>
<evidence type="ECO:0000256" key="1">
    <source>
        <dbReference type="SAM" id="SignalP"/>
    </source>
</evidence>